<keyword evidence="2" id="KW-1185">Reference proteome</keyword>
<dbReference type="EMBL" id="JACASE010000001">
    <property type="protein sequence ID" value="KAF6506188.1"/>
    <property type="molecule type" value="Genomic_DNA"/>
</dbReference>
<evidence type="ECO:0000313" key="2">
    <source>
        <dbReference type="Proteomes" id="UP000593571"/>
    </source>
</evidence>
<name>A0A7J8KBH6_ROUAE</name>
<organism evidence="1 2">
    <name type="scientific">Rousettus aegyptiacus</name>
    <name type="common">Egyptian fruit bat</name>
    <name type="synonym">Pteropus aegyptiacus</name>
    <dbReference type="NCBI Taxonomy" id="9407"/>
    <lineage>
        <taxon>Eukaryota</taxon>
        <taxon>Metazoa</taxon>
        <taxon>Chordata</taxon>
        <taxon>Craniata</taxon>
        <taxon>Vertebrata</taxon>
        <taxon>Euteleostomi</taxon>
        <taxon>Mammalia</taxon>
        <taxon>Eutheria</taxon>
        <taxon>Laurasiatheria</taxon>
        <taxon>Chiroptera</taxon>
        <taxon>Yinpterochiroptera</taxon>
        <taxon>Pteropodoidea</taxon>
        <taxon>Pteropodidae</taxon>
        <taxon>Rousettinae</taxon>
        <taxon>Rousettus</taxon>
    </lineage>
</organism>
<evidence type="ECO:0000313" key="1">
    <source>
        <dbReference type="EMBL" id="KAF6506188.1"/>
    </source>
</evidence>
<sequence length="122" mass="13852">MDKQFVDQEDLRIPGVKGNATDIYGLGCSFTNLQRPRIFSQAPEDELQAAAPKHILHRLEDVQRQLHSVLHLKSFKVLCVGIKESLPKAPERSVCLYGMVMTETSPERILGEIQLLKPNEWN</sequence>
<accession>A0A7J8KBH6</accession>
<reference evidence="1 2" key="1">
    <citation type="journal article" date="2020" name="Nature">
        <title>Six reference-quality genomes reveal evolution of bat adaptations.</title>
        <authorList>
            <person name="Jebb D."/>
            <person name="Huang Z."/>
            <person name="Pippel M."/>
            <person name="Hughes G.M."/>
            <person name="Lavrichenko K."/>
            <person name="Devanna P."/>
            <person name="Winkler S."/>
            <person name="Jermiin L.S."/>
            <person name="Skirmuntt E.C."/>
            <person name="Katzourakis A."/>
            <person name="Burkitt-Gray L."/>
            <person name="Ray D.A."/>
            <person name="Sullivan K.A.M."/>
            <person name="Roscito J.G."/>
            <person name="Kirilenko B.M."/>
            <person name="Davalos L.M."/>
            <person name="Corthals A.P."/>
            <person name="Power M.L."/>
            <person name="Jones G."/>
            <person name="Ransome R.D."/>
            <person name="Dechmann D.K.N."/>
            <person name="Locatelli A.G."/>
            <person name="Puechmaille S.J."/>
            <person name="Fedrigo O."/>
            <person name="Jarvis E.D."/>
            <person name="Hiller M."/>
            <person name="Vernes S.C."/>
            <person name="Myers E.W."/>
            <person name="Teeling E.C."/>
        </authorList>
    </citation>
    <scope>NUCLEOTIDE SEQUENCE [LARGE SCALE GENOMIC DNA]</scope>
    <source>
        <strain evidence="1">MRouAeg1</strain>
        <tissue evidence="1">Muscle</tissue>
    </source>
</reference>
<comment type="caution">
    <text evidence="1">The sequence shown here is derived from an EMBL/GenBank/DDBJ whole genome shotgun (WGS) entry which is preliminary data.</text>
</comment>
<protein>
    <submittedName>
        <fullName evidence="1">Uncharacterized protein</fullName>
    </submittedName>
</protein>
<dbReference type="AlphaFoldDB" id="A0A7J8KBH6"/>
<proteinExistence type="predicted"/>
<dbReference type="Proteomes" id="UP000593571">
    <property type="component" value="Unassembled WGS sequence"/>
</dbReference>
<gene>
    <name evidence="1" type="ORF">HJG63_007993</name>
</gene>